<dbReference type="InterPro" id="IPR008323">
    <property type="entry name" value="UCP033563"/>
</dbReference>
<sequence>MADVRPFCGIRYNLTGVSELDKLITQPYDRITPEMRQRYLASPYNFVRLTLPEGKNSYEQSAATCAKWLEKDVLVRDSKPGIYVYHEEFKISNVHKIRKSFIGVLRVEEFEKGTVLPHERTLSGPKVDRLDLLRATHKDYEQIFLLYPDPLHEIDTIWETSGEPDFQATDEYGIIHKVWAITDPEKLKAVHEKMADKVLLIADGHHRYETALGFRKEMEKKNPDLPLDAALRFKTCAFVNEADPGLVVLPIHRMIQKLPELDWDEKLAHIREFFQVKRIKTADAATELNRNRNTHAFVLHFGKDRTYLLRLLDPSCIDKYTSPERSPAYRRLDVTVLHALLIENILGIRPEQAEKHIKYEHECHDAIAKVDSGKFQACVLVNPTKVEQVQKLARQGERMPQKSTDFYPKLISGLVFFDIETTEKV</sequence>
<dbReference type="Pfam" id="PF06245">
    <property type="entry name" value="DUF1015"/>
    <property type="match status" value="1"/>
</dbReference>
<gene>
    <name evidence="1" type="ORF">CH330_05355</name>
</gene>
<dbReference type="Proteomes" id="UP000215559">
    <property type="component" value="Unassembled WGS sequence"/>
</dbReference>
<proteinExistence type="predicted"/>
<dbReference type="PANTHER" id="PTHR36454:SF1">
    <property type="entry name" value="DUF1015 DOMAIN-CONTAINING PROTEIN"/>
    <property type="match status" value="1"/>
</dbReference>
<dbReference type="PANTHER" id="PTHR36454">
    <property type="entry name" value="LMO2823 PROTEIN"/>
    <property type="match status" value="1"/>
</dbReference>
<comment type="caution">
    <text evidence="1">The sequence shown here is derived from an EMBL/GenBank/DDBJ whole genome shotgun (WGS) entry which is preliminary data.</text>
</comment>
<evidence type="ECO:0008006" key="3">
    <source>
        <dbReference type="Google" id="ProtNLM"/>
    </source>
</evidence>
<dbReference type="EMBL" id="NOZP01000091">
    <property type="protein sequence ID" value="OYD15582.1"/>
    <property type="molecule type" value="Genomic_DNA"/>
</dbReference>
<evidence type="ECO:0000313" key="1">
    <source>
        <dbReference type="EMBL" id="OYD15582.1"/>
    </source>
</evidence>
<evidence type="ECO:0000313" key="2">
    <source>
        <dbReference type="Proteomes" id="UP000215559"/>
    </source>
</evidence>
<organism evidence="1 2">
    <name type="scientific">candidate division WOR-3 bacterium JGI_Cruoil_03_51_56</name>
    <dbReference type="NCBI Taxonomy" id="1973747"/>
    <lineage>
        <taxon>Bacteria</taxon>
        <taxon>Bacteria division WOR-3</taxon>
    </lineage>
</organism>
<accession>A0A235BTR5</accession>
<dbReference type="PIRSF" id="PIRSF033563">
    <property type="entry name" value="UCP033563"/>
    <property type="match status" value="1"/>
</dbReference>
<name>A0A235BTR5_UNCW3</name>
<dbReference type="AlphaFoldDB" id="A0A235BTR5"/>
<reference evidence="1 2" key="1">
    <citation type="submission" date="2017-07" db="EMBL/GenBank/DDBJ databases">
        <title>Recovery of genomes from metagenomes via a dereplication, aggregation, and scoring strategy.</title>
        <authorList>
            <person name="Sieber C.M."/>
            <person name="Probst A.J."/>
            <person name="Sharrar A."/>
            <person name="Thomas B.C."/>
            <person name="Hess M."/>
            <person name="Tringe S.G."/>
            <person name="Banfield J.F."/>
        </authorList>
    </citation>
    <scope>NUCLEOTIDE SEQUENCE [LARGE SCALE GENOMIC DNA]</scope>
    <source>
        <strain evidence="1">JGI_Cruoil_03_51_56</strain>
    </source>
</reference>
<protein>
    <recommendedName>
        <fullName evidence="3">DUF1015 domain-containing protein</fullName>
    </recommendedName>
</protein>